<gene>
    <name evidence="2" type="ORF">DPA05_10450</name>
</gene>
<dbReference type="PROSITE" id="PS50943">
    <property type="entry name" value="HTH_CROC1"/>
    <property type="match status" value="1"/>
</dbReference>
<dbReference type="InterPro" id="IPR010982">
    <property type="entry name" value="Lambda_DNA-bd_dom_sf"/>
</dbReference>
<dbReference type="AlphaFoldDB" id="A0A5Y2LPZ0"/>
<dbReference type="Gene3D" id="1.10.260.40">
    <property type="entry name" value="lambda repressor-like DNA-binding domains"/>
    <property type="match status" value="1"/>
</dbReference>
<dbReference type="SMART" id="SM00530">
    <property type="entry name" value="HTH_XRE"/>
    <property type="match status" value="1"/>
</dbReference>
<dbReference type="Pfam" id="PF01381">
    <property type="entry name" value="HTH_3"/>
    <property type="match status" value="1"/>
</dbReference>
<dbReference type="CDD" id="cd00093">
    <property type="entry name" value="HTH_XRE"/>
    <property type="match status" value="1"/>
</dbReference>
<comment type="caution">
    <text evidence="2">The sequence shown here is derived from an EMBL/GenBank/DDBJ whole genome shotgun (WGS) entry which is preliminary data.</text>
</comment>
<evidence type="ECO:0000259" key="1">
    <source>
        <dbReference type="PROSITE" id="PS50943"/>
    </source>
</evidence>
<dbReference type="GO" id="GO:0003677">
    <property type="term" value="F:DNA binding"/>
    <property type="evidence" value="ECO:0007669"/>
    <property type="project" value="InterPro"/>
</dbReference>
<dbReference type="InterPro" id="IPR001387">
    <property type="entry name" value="Cro/C1-type_HTH"/>
</dbReference>
<organism evidence="2">
    <name type="scientific">Salmonella enterica subsp. salamae</name>
    <dbReference type="NCBI Taxonomy" id="59202"/>
    <lineage>
        <taxon>Bacteria</taxon>
        <taxon>Pseudomonadati</taxon>
        <taxon>Pseudomonadota</taxon>
        <taxon>Gammaproteobacteria</taxon>
        <taxon>Enterobacterales</taxon>
        <taxon>Enterobacteriaceae</taxon>
        <taxon>Salmonella</taxon>
    </lineage>
</organism>
<proteinExistence type="predicted"/>
<protein>
    <recommendedName>
        <fullName evidence="1">HTH cro/C1-type domain-containing protein</fullName>
    </recommendedName>
</protein>
<dbReference type="EMBL" id="AAIIOQ010000010">
    <property type="protein sequence ID" value="ECE6360115.1"/>
    <property type="molecule type" value="Genomic_DNA"/>
</dbReference>
<dbReference type="SUPFAM" id="SSF47413">
    <property type="entry name" value="lambda repressor-like DNA-binding domains"/>
    <property type="match status" value="1"/>
</dbReference>
<reference evidence="2" key="1">
    <citation type="submission" date="2018-06" db="EMBL/GenBank/DDBJ databases">
        <authorList>
            <person name="Ashton P.M."/>
            <person name="Dallman T."/>
            <person name="Nair S."/>
            <person name="De Pinna E."/>
            <person name="Peters T."/>
            <person name="Grant K."/>
        </authorList>
    </citation>
    <scope>NUCLEOTIDE SEQUENCE [LARGE SCALE GENOMIC DNA]</scope>
    <source>
        <strain evidence="2">319688</strain>
    </source>
</reference>
<sequence>METKNIRRTNLKHLLDVSGLSQAAFAERCGLAASVISQLVNGHRNLGDAISRRIEESLSVKKGWLDVPHGESEDDLDYDGDDRPYLNLDEKRVVELFRKLPESERNNIISQLQIKVDDYDRLFNELIKVRNLPPNKK</sequence>
<dbReference type="Proteomes" id="UP000839852">
    <property type="component" value="Unassembled WGS sequence"/>
</dbReference>
<feature type="domain" description="HTH cro/C1-type" evidence="1">
    <location>
        <begin position="11"/>
        <end position="65"/>
    </location>
</feature>
<evidence type="ECO:0000313" key="2">
    <source>
        <dbReference type="EMBL" id="ECE6360115.1"/>
    </source>
</evidence>
<accession>A0A5Y2LPZ0</accession>
<name>A0A5Y2LPZ0_SALER</name>